<dbReference type="CDD" id="cd07185">
    <property type="entry name" value="OmpA_C-like"/>
    <property type="match status" value="1"/>
</dbReference>
<dbReference type="InterPro" id="IPR036737">
    <property type="entry name" value="OmpA-like_sf"/>
</dbReference>
<dbReference type="Pfam" id="PF00691">
    <property type="entry name" value="OmpA"/>
    <property type="match status" value="1"/>
</dbReference>
<dbReference type="PROSITE" id="PS01068">
    <property type="entry name" value="OMPA_1"/>
    <property type="match status" value="1"/>
</dbReference>
<evidence type="ECO:0000256" key="5">
    <source>
        <dbReference type="SAM" id="Phobius"/>
    </source>
</evidence>
<evidence type="ECO:0000256" key="2">
    <source>
        <dbReference type="ARBA" id="ARBA00023136"/>
    </source>
</evidence>
<dbReference type="PROSITE" id="PS51123">
    <property type="entry name" value="OMPA_2"/>
    <property type="match status" value="1"/>
</dbReference>
<keyword evidence="8" id="KW-1185">Reference proteome</keyword>
<gene>
    <name evidence="7" type="ORF">F0919_07880</name>
</gene>
<dbReference type="PRINTS" id="PR01021">
    <property type="entry name" value="OMPADOMAIN"/>
</dbReference>
<dbReference type="PANTHER" id="PTHR30329">
    <property type="entry name" value="STATOR ELEMENT OF FLAGELLAR MOTOR COMPLEX"/>
    <property type="match status" value="1"/>
</dbReference>
<dbReference type="PANTHER" id="PTHR30329:SF21">
    <property type="entry name" value="LIPOPROTEIN YIAD-RELATED"/>
    <property type="match status" value="1"/>
</dbReference>
<dbReference type="InterPro" id="IPR006664">
    <property type="entry name" value="OMP_bac"/>
</dbReference>
<organism evidence="7 8">
    <name type="scientific">Taibaiella lutea</name>
    <dbReference type="NCBI Taxonomy" id="2608001"/>
    <lineage>
        <taxon>Bacteria</taxon>
        <taxon>Pseudomonadati</taxon>
        <taxon>Bacteroidota</taxon>
        <taxon>Chitinophagia</taxon>
        <taxon>Chitinophagales</taxon>
        <taxon>Chitinophagaceae</taxon>
        <taxon>Taibaiella</taxon>
    </lineage>
</organism>
<dbReference type="InterPro" id="IPR006665">
    <property type="entry name" value="OmpA-like"/>
</dbReference>
<keyword evidence="5" id="KW-0812">Transmembrane</keyword>
<dbReference type="InterPro" id="IPR050330">
    <property type="entry name" value="Bact_OuterMem_StrucFunc"/>
</dbReference>
<dbReference type="Proteomes" id="UP000323632">
    <property type="component" value="Unassembled WGS sequence"/>
</dbReference>
<dbReference type="RefSeq" id="WP_150032211.1">
    <property type="nucleotide sequence ID" value="NZ_VWSH01000002.1"/>
</dbReference>
<evidence type="ECO:0000256" key="4">
    <source>
        <dbReference type="PROSITE-ProRule" id="PRU00473"/>
    </source>
</evidence>
<evidence type="ECO:0000259" key="6">
    <source>
        <dbReference type="PROSITE" id="PS51123"/>
    </source>
</evidence>
<comment type="subcellular location">
    <subcellularLocation>
        <location evidence="1">Cell outer membrane</location>
    </subcellularLocation>
</comment>
<dbReference type="SUPFAM" id="SSF103088">
    <property type="entry name" value="OmpA-like"/>
    <property type="match status" value="1"/>
</dbReference>
<proteinExistence type="predicted"/>
<dbReference type="EMBL" id="VWSH01000002">
    <property type="protein sequence ID" value="KAA5534531.1"/>
    <property type="molecule type" value="Genomic_DNA"/>
</dbReference>
<keyword evidence="2 4" id="KW-0472">Membrane</keyword>
<comment type="caution">
    <text evidence="7">The sequence shown here is derived from an EMBL/GenBank/DDBJ whole genome shotgun (WGS) entry which is preliminary data.</text>
</comment>
<evidence type="ECO:0000313" key="8">
    <source>
        <dbReference type="Proteomes" id="UP000323632"/>
    </source>
</evidence>
<dbReference type="InterPro" id="IPR006690">
    <property type="entry name" value="OMPA-like_CS"/>
</dbReference>
<protein>
    <submittedName>
        <fullName evidence="7">OmpA family protein</fullName>
    </submittedName>
</protein>
<evidence type="ECO:0000256" key="1">
    <source>
        <dbReference type="ARBA" id="ARBA00004442"/>
    </source>
</evidence>
<feature type="domain" description="OmpA-like" evidence="6">
    <location>
        <begin position="92"/>
        <end position="211"/>
    </location>
</feature>
<reference evidence="7 8" key="1">
    <citation type="submission" date="2019-09" db="EMBL/GenBank/DDBJ databases">
        <title>Genome sequence and assembly of Taibaiella sp.</title>
        <authorList>
            <person name="Chhetri G."/>
        </authorList>
    </citation>
    <scope>NUCLEOTIDE SEQUENCE [LARGE SCALE GENOMIC DNA]</scope>
    <source>
        <strain evidence="7 8">KVB11</strain>
    </source>
</reference>
<dbReference type="GO" id="GO:0009279">
    <property type="term" value="C:cell outer membrane"/>
    <property type="evidence" value="ECO:0007669"/>
    <property type="project" value="UniProtKB-SubCell"/>
</dbReference>
<evidence type="ECO:0000256" key="3">
    <source>
        <dbReference type="ARBA" id="ARBA00023237"/>
    </source>
</evidence>
<keyword evidence="3" id="KW-0998">Cell outer membrane</keyword>
<name>A0A5M6CH56_9BACT</name>
<dbReference type="Gene3D" id="3.30.1330.60">
    <property type="entry name" value="OmpA-like domain"/>
    <property type="match status" value="1"/>
</dbReference>
<feature type="transmembrane region" description="Helical" evidence="5">
    <location>
        <begin position="14"/>
        <end position="32"/>
    </location>
</feature>
<dbReference type="AlphaFoldDB" id="A0A5M6CH56"/>
<evidence type="ECO:0000313" key="7">
    <source>
        <dbReference type="EMBL" id="KAA5534531.1"/>
    </source>
</evidence>
<keyword evidence="5" id="KW-1133">Transmembrane helix</keyword>
<accession>A0A5M6CH56</accession>
<sequence length="212" mass="22785">MAHLEVTPKKSSPVWLWILLALVALAIIYFLVMRSDNKTEPVATTDTTTAAPPANKEVLAATEPDWDRVDFNSANSTDPDITDKDITVSGNDDYTIYSLGENILFATDQSAVQGNAEAKLKQISASLDKKYKGAYIGVYGNTDAVGTAADNKQLGAERAAAVKDWLVNSGGVENSKVSVHSLGEKEPVATNATASGRQQNRNVKIVAFRIKQ</sequence>